<dbReference type="InterPro" id="IPR036935">
    <property type="entry name" value="Ribosomal_bL9_N_sf"/>
</dbReference>
<keyword evidence="2 7" id="KW-0699">rRNA-binding</keyword>
<sequence length="151" mass="16953">MKVILNEHVPNLGDRGQVLEVKPGYARNYLIPKGLAYEATPANLARFQAEQKRWELRQEKEKTTASELAARLAGVELTFKRRAGEEDTLYGSVTASDIAEALEAKGFAVDRRKVVLPQHIKRLGTYTVELHLHRDVTVPLVVHVEPLESQS</sequence>
<dbReference type="GO" id="GO:0005840">
    <property type="term" value="C:ribosome"/>
    <property type="evidence" value="ECO:0007669"/>
    <property type="project" value="UniProtKB-KW"/>
</dbReference>
<dbReference type="AlphaFoldDB" id="A0A062Y2X9"/>
<dbReference type="Proteomes" id="UP000027284">
    <property type="component" value="Unassembled WGS sequence"/>
</dbReference>
<dbReference type="InterPro" id="IPR020594">
    <property type="entry name" value="Ribosomal_bL9_bac/chp"/>
</dbReference>
<organism evidence="9 10">
    <name type="scientific">Thermoanaerobaculum aquaticum</name>
    <dbReference type="NCBI Taxonomy" id="1312852"/>
    <lineage>
        <taxon>Bacteria</taxon>
        <taxon>Pseudomonadati</taxon>
        <taxon>Acidobacteriota</taxon>
        <taxon>Thermoanaerobaculia</taxon>
        <taxon>Thermoanaerobaculales</taxon>
        <taxon>Thermoanaerobaculaceae</taxon>
        <taxon>Thermoanaerobaculum</taxon>
    </lineage>
</organism>
<evidence type="ECO:0000256" key="1">
    <source>
        <dbReference type="ARBA" id="ARBA00010605"/>
    </source>
</evidence>
<dbReference type="OrthoDB" id="9788336at2"/>
<dbReference type="Pfam" id="PF01281">
    <property type="entry name" value="Ribosomal_L9_N"/>
    <property type="match status" value="1"/>
</dbReference>
<dbReference type="SUPFAM" id="SSF55658">
    <property type="entry name" value="L9 N-domain-like"/>
    <property type="match status" value="1"/>
</dbReference>
<name>A0A062Y2X9_9BACT</name>
<evidence type="ECO:0000256" key="2">
    <source>
        <dbReference type="ARBA" id="ARBA00022730"/>
    </source>
</evidence>
<evidence type="ECO:0000259" key="8">
    <source>
        <dbReference type="PROSITE" id="PS00651"/>
    </source>
</evidence>
<dbReference type="GO" id="GO:0006412">
    <property type="term" value="P:translation"/>
    <property type="evidence" value="ECO:0007669"/>
    <property type="project" value="UniProtKB-UniRule"/>
</dbReference>
<dbReference type="Pfam" id="PF03948">
    <property type="entry name" value="Ribosomal_L9_C"/>
    <property type="match status" value="1"/>
</dbReference>
<evidence type="ECO:0000256" key="6">
    <source>
        <dbReference type="ARBA" id="ARBA00035292"/>
    </source>
</evidence>
<evidence type="ECO:0000313" key="9">
    <source>
        <dbReference type="EMBL" id="KDA54776.1"/>
    </source>
</evidence>
<feature type="domain" description="Ribosomal protein L9" evidence="8">
    <location>
        <begin position="13"/>
        <end position="40"/>
    </location>
</feature>
<dbReference type="GO" id="GO:1990904">
    <property type="term" value="C:ribonucleoprotein complex"/>
    <property type="evidence" value="ECO:0007669"/>
    <property type="project" value="UniProtKB-KW"/>
</dbReference>
<keyword evidence="4 7" id="KW-0689">Ribosomal protein</keyword>
<dbReference type="InterPro" id="IPR020070">
    <property type="entry name" value="Ribosomal_bL9_N"/>
</dbReference>
<evidence type="ECO:0000313" key="10">
    <source>
        <dbReference type="Proteomes" id="UP000027284"/>
    </source>
</evidence>
<comment type="caution">
    <text evidence="9">The sequence shown here is derived from an EMBL/GenBank/DDBJ whole genome shotgun (WGS) entry which is preliminary data.</text>
</comment>
<dbReference type="InterPro" id="IPR020069">
    <property type="entry name" value="Ribosomal_bL9_C"/>
</dbReference>
<comment type="function">
    <text evidence="7">Binds to the 23S rRNA.</text>
</comment>
<keyword evidence="5 7" id="KW-0687">Ribonucleoprotein</keyword>
<dbReference type="RefSeq" id="WP_038046655.1">
    <property type="nucleotide sequence ID" value="NZ_JMFG01000004.1"/>
</dbReference>
<comment type="similarity">
    <text evidence="1 7">Belongs to the bacterial ribosomal protein bL9 family.</text>
</comment>
<keyword evidence="3 7" id="KW-0694">RNA-binding</keyword>
<dbReference type="InterPro" id="IPR009027">
    <property type="entry name" value="Ribosomal_bL9/RNase_H1_N"/>
</dbReference>
<dbReference type="PANTHER" id="PTHR21368">
    <property type="entry name" value="50S RIBOSOMAL PROTEIN L9"/>
    <property type="match status" value="1"/>
</dbReference>
<protein>
    <recommendedName>
        <fullName evidence="6 7">Large ribosomal subunit protein bL9</fullName>
    </recommendedName>
</protein>
<evidence type="ECO:0000256" key="4">
    <source>
        <dbReference type="ARBA" id="ARBA00022980"/>
    </source>
</evidence>
<dbReference type="InterPro" id="IPR000244">
    <property type="entry name" value="Ribosomal_bL9"/>
</dbReference>
<keyword evidence="10" id="KW-1185">Reference proteome</keyword>
<dbReference type="PROSITE" id="PS00651">
    <property type="entry name" value="RIBOSOMAL_L9"/>
    <property type="match status" value="1"/>
</dbReference>
<reference evidence="9 10" key="1">
    <citation type="submission" date="2014-04" db="EMBL/GenBank/DDBJ databases">
        <title>The Genome Sequence of Thermoanaerobaculum aquaticum MP-01, The First Cultivated Group 23 Acidobacterium.</title>
        <authorList>
            <person name="Stamps B.W."/>
            <person name="Losey N.A."/>
            <person name="Lawson P.A."/>
            <person name="Stevenson B.S."/>
        </authorList>
    </citation>
    <scope>NUCLEOTIDE SEQUENCE [LARGE SCALE GENOMIC DNA]</scope>
    <source>
        <strain evidence="9 10">MP-01</strain>
    </source>
</reference>
<dbReference type="HAMAP" id="MF_00503">
    <property type="entry name" value="Ribosomal_bL9"/>
    <property type="match status" value="1"/>
</dbReference>
<dbReference type="NCBIfam" id="TIGR00158">
    <property type="entry name" value="L9"/>
    <property type="match status" value="1"/>
</dbReference>
<dbReference type="Gene3D" id="3.10.430.100">
    <property type="entry name" value="Ribosomal protein L9, C-terminal domain"/>
    <property type="match status" value="1"/>
</dbReference>
<dbReference type="STRING" id="1312852.EG19_08995"/>
<dbReference type="GO" id="GO:0019843">
    <property type="term" value="F:rRNA binding"/>
    <property type="evidence" value="ECO:0007669"/>
    <property type="project" value="UniProtKB-UniRule"/>
</dbReference>
<proteinExistence type="inferred from homology"/>
<dbReference type="InterPro" id="IPR036791">
    <property type="entry name" value="Ribosomal_bL9_C_sf"/>
</dbReference>
<dbReference type="FunFam" id="3.10.430.100:FF:000006">
    <property type="entry name" value="50S ribosomal protein L9"/>
    <property type="match status" value="1"/>
</dbReference>
<evidence type="ECO:0000256" key="3">
    <source>
        <dbReference type="ARBA" id="ARBA00022884"/>
    </source>
</evidence>
<evidence type="ECO:0000256" key="5">
    <source>
        <dbReference type="ARBA" id="ARBA00023274"/>
    </source>
</evidence>
<gene>
    <name evidence="7" type="primary">rplI</name>
    <name evidence="9" type="ORF">EG19_08995</name>
</gene>
<dbReference type="SUPFAM" id="SSF55653">
    <property type="entry name" value="Ribosomal protein L9 C-domain"/>
    <property type="match status" value="1"/>
</dbReference>
<evidence type="ECO:0000256" key="7">
    <source>
        <dbReference type="HAMAP-Rule" id="MF_00503"/>
    </source>
</evidence>
<dbReference type="EMBL" id="JMFG01000004">
    <property type="protein sequence ID" value="KDA54776.1"/>
    <property type="molecule type" value="Genomic_DNA"/>
</dbReference>
<dbReference type="GO" id="GO:0003735">
    <property type="term" value="F:structural constituent of ribosome"/>
    <property type="evidence" value="ECO:0007669"/>
    <property type="project" value="InterPro"/>
</dbReference>
<dbReference type="Gene3D" id="3.40.5.10">
    <property type="entry name" value="Ribosomal protein L9, N-terminal domain"/>
    <property type="match status" value="1"/>
</dbReference>
<accession>A0A062Y2X9</accession>